<comment type="similarity">
    <text evidence="2">Belongs to the SLC29A/ENT transporter (TC 2.A.57) family.</text>
</comment>
<dbReference type="AlphaFoldDB" id="A0AA35THL2"/>
<comment type="subcellular location">
    <subcellularLocation>
        <location evidence="1">Membrane</location>
        <topology evidence="1">Multi-pass membrane protein</topology>
    </subcellularLocation>
</comment>
<keyword evidence="6 7" id="KW-0472">Membrane</keyword>
<feature type="transmembrane region" description="Helical" evidence="7">
    <location>
        <begin position="279"/>
        <end position="304"/>
    </location>
</feature>
<gene>
    <name evidence="8" type="ORF">GBAR_LOCUS26726</name>
</gene>
<reference evidence="8" key="1">
    <citation type="submission" date="2023-03" db="EMBL/GenBank/DDBJ databases">
        <authorList>
            <person name="Steffen K."/>
            <person name="Cardenas P."/>
        </authorList>
    </citation>
    <scope>NUCLEOTIDE SEQUENCE</scope>
</reference>
<dbReference type="Pfam" id="PF01733">
    <property type="entry name" value="Nucleoside_tran"/>
    <property type="match status" value="1"/>
</dbReference>
<feature type="transmembrane region" description="Helical" evidence="7">
    <location>
        <begin position="173"/>
        <end position="193"/>
    </location>
</feature>
<keyword evidence="4 7" id="KW-0812">Transmembrane</keyword>
<keyword evidence="9" id="KW-1185">Reference proteome</keyword>
<evidence type="ECO:0000256" key="4">
    <source>
        <dbReference type="ARBA" id="ARBA00022692"/>
    </source>
</evidence>
<name>A0AA35THL2_GEOBA</name>
<dbReference type="GO" id="GO:0005337">
    <property type="term" value="F:nucleoside transmembrane transporter activity"/>
    <property type="evidence" value="ECO:0007669"/>
    <property type="project" value="InterPro"/>
</dbReference>
<accession>A0AA35THL2</accession>
<evidence type="ECO:0000256" key="2">
    <source>
        <dbReference type="ARBA" id="ARBA00007965"/>
    </source>
</evidence>
<dbReference type="PANTHER" id="PTHR10332">
    <property type="entry name" value="EQUILIBRATIVE NUCLEOSIDE TRANSPORTER"/>
    <property type="match status" value="1"/>
</dbReference>
<evidence type="ECO:0000313" key="9">
    <source>
        <dbReference type="Proteomes" id="UP001174909"/>
    </source>
</evidence>
<feature type="transmembrane region" description="Helical" evidence="7">
    <location>
        <begin position="205"/>
        <end position="226"/>
    </location>
</feature>
<evidence type="ECO:0000256" key="1">
    <source>
        <dbReference type="ARBA" id="ARBA00004141"/>
    </source>
</evidence>
<feature type="transmembrane region" description="Helical" evidence="7">
    <location>
        <begin position="21"/>
        <end position="44"/>
    </location>
</feature>
<dbReference type="GO" id="GO:0005886">
    <property type="term" value="C:plasma membrane"/>
    <property type="evidence" value="ECO:0007669"/>
    <property type="project" value="TreeGrafter"/>
</dbReference>
<comment type="caution">
    <text evidence="8">The sequence shown here is derived from an EMBL/GenBank/DDBJ whole genome shotgun (WGS) entry which is preliminary data.</text>
</comment>
<organism evidence="8 9">
    <name type="scientific">Geodia barretti</name>
    <name type="common">Barrett's horny sponge</name>
    <dbReference type="NCBI Taxonomy" id="519541"/>
    <lineage>
        <taxon>Eukaryota</taxon>
        <taxon>Metazoa</taxon>
        <taxon>Porifera</taxon>
        <taxon>Demospongiae</taxon>
        <taxon>Heteroscleromorpha</taxon>
        <taxon>Tetractinellida</taxon>
        <taxon>Astrophorina</taxon>
        <taxon>Geodiidae</taxon>
        <taxon>Geodia</taxon>
    </lineage>
</organism>
<evidence type="ECO:0000256" key="3">
    <source>
        <dbReference type="ARBA" id="ARBA00022448"/>
    </source>
</evidence>
<dbReference type="PANTHER" id="PTHR10332:SF88">
    <property type="entry name" value="EQUILIBRATIVE NUCLEOSIDE TRANSPORTER 1, ISOFORM A"/>
    <property type="match status" value="1"/>
</dbReference>
<keyword evidence="3" id="KW-0813">Transport</keyword>
<dbReference type="PRINTS" id="PR01130">
    <property type="entry name" value="DERENTRNSPRT"/>
</dbReference>
<dbReference type="EMBL" id="CASHTH010003728">
    <property type="protein sequence ID" value="CAI8048455.1"/>
    <property type="molecule type" value="Genomic_DNA"/>
</dbReference>
<protein>
    <submittedName>
        <fullName evidence="8">Equilibrative nucleoside transporter 1</fullName>
    </submittedName>
</protein>
<feature type="transmembrane region" description="Helical" evidence="7">
    <location>
        <begin position="64"/>
        <end position="84"/>
    </location>
</feature>
<evidence type="ECO:0000256" key="7">
    <source>
        <dbReference type="SAM" id="Phobius"/>
    </source>
</evidence>
<proteinExistence type="inferred from homology"/>
<feature type="transmembrane region" description="Helical" evidence="7">
    <location>
        <begin position="131"/>
        <end position="153"/>
    </location>
</feature>
<dbReference type="InterPro" id="IPR036259">
    <property type="entry name" value="MFS_trans_sf"/>
</dbReference>
<dbReference type="InterPro" id="IPR002259">
    <property type="entry name" value="Eqnu_transpt"/>
</dbReference>
<evidence type="ECO:0000256" key="6">
    <source>
        <dbReference type="ARBA" id="ARBA00023136"/>
    </source>
</evidence>
<dbReference type="SUPFAM" id="SSF103473">
    <property type="entry name" value="MFS general substrate transporter"/>
    <property type="match status" value="1"/>
</dbReference>
<evidence type="ECO:0000313" key="8">
    <source>
        <dbReference type="EMBL" id="CAI8048455.1"/>
    </source>
</evidence>
<evidence type="ECO:0000256" key="5">
    <source>
        <dbReference type="ARBA" id="ARBA00022989"/>
    </source>
</evidence>
<feature type="transmembrane region" description="Helical" evidence="7">
    <location>
        <begin position="246"/>
        <end position="267"/>
    </location>
</feature>
<dbReference type="Proteomes" id="UP001174909">
    <property type="component" value="Unassembled WGS sequence"/>
</dbReference>
<keyword evidence="5 7" id="KW-1133">Transmembrane helix</keyword>
<sequence>MNAASSIFQSSTFGFAGILPNGYTSAVMSGQAVAGVFAAVASLLSQVASSSVHGEQSPITDSAYGYFSLACVVLILCLASVFLLSKMPFVDHYLQQTSVQVLRQKQQKVVDASLQTRVIVRPSYLAIMRKVVWYAVSVYLVFTVTISLFPAVISQVVSSAPNPSHSSWTGVYYSTLVCFLMFNVADLTGRYITHWVQVGSGRRSLLLMTALRCLFIPAFLFCNVQVKGERGIPTYSHLPEYDIIPIFLVALFGISNGYLGSVAMVTAPQKVREDEKETASTIMAFFLSGGLFSGGVLSFLWTFLVNPS</sequence>